<gene>
    <name evidence="8" type="ORF">MTR67_031561</name>
</gene>
<evidence type="ECO:0000256" key="3">
    <source>
        <dbReference type="ARBA" id="ARBA00012756"/>
    </source>
</evidence>
<feature type="domain" description="SUEL-type lectin" evidence="7">
    <location>
        <begin position="262"/>
        <end position="343"/>
    </location>
</feature>
<dbReference type="FunFam" id="2.60.120.740:FF:000002">
    <property type="entry name" value="Beta-galactosidase"/>
    <property type="match status" value="1"/>
</dbReference>
<dbReference type="GO" id="GO:0005975">
    <property type="term" value="P:carbohydrate metabolic process"/>
    <property type="evidence" value="ECO:0007669"/>
    <property type="project" value="InterPro"/>
</dbReference>
<dbReference type="FunFam" id="2.60.120.260:FF:000076">
    <property type="entry name" value="Beta-galactosidase"/>
    <property type="match status" value="1"/>
</dbReference>
<dbReference type="PROSITE" id="PS50228">
    <property type="entry name" value="SUEL_LECTIN"/>
    <property type="match status" value="1"/>
</dbReference>
<comment type="catalytic activity">
    <reaction evidence="1">
        <text>Hydrolysis of terminal non-reducing beta-D-galactose residues in beta-D-galactosides.</text>
        <dbReference type="EC" id="3.2.1.23"/>
    </reaction>
</comment>
<reference evidence="8" key="1">
    <citation type="submission" date="2023-08" db="EMBL/GenBank/DDBJ databases">
        <title>A de novo genome assembly of Solanum verrucosum Schlechtendal, a Mexican diploid species geographically isolated from the other diploid A-genome species in potato relatives.</title>
        <authorList>
            <person name="Hosaka K."/>
        </authorList>
    </citation>
    <scope>NUCLEOTIDE SEQUENCE</scope>
    <source>
        <tissue evidence="8">Young leaves</tissue>
    </source>
</reference>
<evidence type="ECO:0000313" key="8">
    <source>
        <dbReference type="EMBL" id="WMV38176.1"/>
    </source>
</evidence>
<proteinExistence type="inferred from homology"/>
<dbReference type="AlphaFoldDB" id="A0AAF0ZDZ5"/>
<dbReference type="PANTHER" id="PTHR23421">
    <property type="entry name" value="BETA-GALACTOSIDASE RELATED"/>
    <property type="match status" value="1"/>
</dbReference>
<evidence type="ECO:0000256" key="4">
    <source>
        <dbReference type="ARBA" id="ARBA00022729"/>
    </source>
</evidence>
<sequence>MSAGHALHVFINGQLSGAVYGGLENPKLTYSGNVKLRAGINKISMLSVAVGLPNVGLHFETWNAGVLGPITLSGLNEGTRDLTKQRWAYKVGMKGEMLSLHTLSGSSSVKWVKDLLLAQKQPLTWYKATFDAPEGNDPLALDMGSMGKGQIWINGEGVGRHWPGYIARGDCGECNYAGLYSETKCQTNCEQPSQRWYHVPRSWLKPRGNLLVMFEEWGGEPEGISLAKRSTTRVCADIVEGQPSLKSWHMATSGKSNSLQLKAHLRCPAELKISDIQFASYGLPQGTCGNYHESSCHAHKSNDAFEKNCIGQQSCSVNVVPEIFGGDPCPNTSKKLAVEAMCS</sequence>
<name>A0AAF0ZDZ5_SOLVR</name>
<dbReference type="Pfam" id="PF21467">
    <property type="entry name" value="BetaGal_gal-bd"/>
    <property type="match status" value="1"/>
</dbReference>
<dbReference type="CDD" id="cd22842">
    <property type="entry name" value="Gal_Rha_Lectin_BGal"/>
    <property type="match status" value="1"/>
</dbReference>
<dbReference type="Gene3D" id="2.60.120.260">
    <property type="entry name" value="Galactose-binding domain-like"/>
    <property type="match status" value="1"/>
</dbReference>
<dbReference type="Gene3D" id="2.60.120.740">
    <property type="match status" value="1"/>
</dbReference>
<dbReference type="GO" id="GO:0030246">
    <property type="term" value="F:carbohydrate binding"/>
    <property type="evidence" value="ECO:0007669"/>
    <property type="project" value="InterPro"/>
</dbReference>
<evidence type="ECO:0000256" key="6">
    <source>
        <dbReference type="ARBA" id="ARBA00023295"/>
    </source>
</evidence>
<accession>A0AAF0ZDZ5</accession>
<evidence type="ECO:0000259" key="7">
    <source>
        <dbReference type="PROSITE" id="PS50228"/>
    </source>
</evidence>
<comment type="similarity">
    <text evidence="2">Belongs to the glycosyl hydrolase 35 family.</text>
</comment>
<dbReference type="SUPFAM" id="SSF49785">
    <property type="entry name" value="Galactose-binding domain-like"/>
    <property type="match status" value="2"/>
</dbReference>
<dbReference type="InterPro" id="IPR048913">
    <property type="entry name" value="BetaGal_gal-bd"/>
</dbReference>
<dbReference type="EC" id="3.2.1.23" evidence="3"/>
<keyword evidence="9" id="KW-1185">Reference proteome</keyword>
<keyword evidence="5" id="KW-0378">Hydrolase</keyword>
<dbReference type="InterPro" id="IPR043159">
    <property type="entry name" value="Lectin_gal-bd_sf"/>
</dbReference>
<dbReference type="InterPro" id="IPR008979">
    <property type="entry name" value="Galactose-bd-like_sf"/>
</dbReference>
<dbReference type="Proteomes" id="UP001234989">
    <property type="component" value="Chromosome 7"/>
</dbReference>
<keyword evidence="4" id="KW-0732">Signal</keyword>
<evidence type="ECO:0000256" key="5">
    <source>
        <dbReference type="ARBA" id="ARBA00022801"/>
    </source>
</evidence>
<keyword evidence="6" id="KW-0326">Glycosidase</keyword>
<protein>
    <recommendedName>
        <fullName evidence="3">beta-galactosidase</fullName>
        <ecNumber evidence="3">3.2.1.23</ecNumber>
    </recommendedName>
</protein>
<organism evidence="8 9">
    <name type="scientific">Solanum verrucosum</name>
    <dbReference type="NCBI Taxonomy" id="315347"/>
    <lineage>
        <taxon>Eukaryota</taxon>
        <taxon>Viridiplantae</taxon>
        <taxon>Streptophyta</taxon>
        <taxon>Embryophyta</taxon>
        <taxon>Tracheophyta</taxon>
        <taxon>Spermatophyta</taxon>
        <taxon>Magnoliopsida</taxon>
        <taxon>eudicotyledons</taxon>
        <taxon>Gunneridae</taxon>
        <taxon>Pentapetalae</taxon>
        <taxon>asterids</taxon>
        <taxon>lamiids</taxon>
        <taxon>Solanales</taxon>
        <taxon>Solanaceae</taxon>
        <taxon>Solanoideae</taxon>
        <taxon>Solaneae</taxon>
        <taxon>Solanum</taxon>
    </lineage>
</organism>
<evidence type="ECO:0000256" key="1">
    <source>
        <dbReference type="ARBA" id="ARBA00001412"/>
    </source>
</evidence>
<dbReference type="EMBL" id="CP133618">
    <property type="protein sequence ID" value="WMV38176.1"/>
    <property type="molecule type" value="Genomic_DNA"/>
</dbReference>
<dbReference type="InterPro" id="IPR000922">
    <property type="entry name" value="Lectin_gal-bd_dom"/>
</dbReference>
<dbReference type="InterPro" id="IPR001944">
    <property type="entry name" value="Glycoside_Hdrlase_35"/>
</dbReference>
<evidence type="ECO:0000256" key="2">
    <source>
        <dbReference type="ARBA" id="ARBA00009809"/>
    </source>
</evidence>
<dbReference type="Pfam" id="PF02140">
    <property type="entry name" value="SUEL_Lectin"/>
    <property type="match status" value="1"/>
</dbReference>
<evidence type="ECO:0000313" key="9">
    <source>
        <dbReference type="Proteomes" id="UP001234989"/>
    </source>
</evidence>
<dbReference type="GO" id="GO:0004565">
    <property type="term" value="F:beta-galactosidase activity"/>
    <property type="evidence" value="ECO:0007669"/>
    <property type="project" value="UniProtKB-EC"/>
</dbReference>